<feature type="transmembrane region" description="Helical" evidence="6">
    <location>
        <begin position="248"/>
        <end position="271"/>
    </location>
</feature>
<feature type="transmembrane region" description="Helical" evidence="6">
    <location>
        <begin position="27"/>
        <end position="43"/>
    </location>
</feature>
<proteinExistence type="predicted"/>
<dbReference type="RefSeq" id="WP_265268977.1">
    <property type="nucleotide sequence ID" value="NZ_JANFAV010000006.1"/>
</dbReference>
<evidence type="ECO:0000313" key="9">
    <source>
        <dbReference type="Proteomes" id="UP001165565"/>
    </source>
</evidence>
<keyword evidence="3 6" id="KW-0812">Transmembrane</keyword>
<sequence>MAGMAIGRAGAGGSAADDSAYPRGSRPWLLLSYLTLLFVLSFIDRNMMRSMVDPIRASLGISDVQIALLEGAAFATLYSLAIIPMGFAADRFNRRTVLGAAVVGWSGMTMLSGFASSYRMLFVSRMGLGVGEAALQPCAMSMIRDSFPPQRRAWPLAVYTTAPLVGSALALVIGGALYGFAKSGGTHGIPILGSIEPWQFAMVVPGLIGLCLGLAIFLFREPRRVDVDTDASENAGFKESLRHMRGHAGLYVLLFSAMILWSLANTGWSAWLAPAIERQHGLPPEVVGPTAGTIALICSAIGALGAGFVIDRRALAGDRDAILKISIALQVLQIVPVVGMFLAQGTTGVWICLALANLLIGSMPVAAFAILTEITPGNHIGKIVALFNLAQNFLGQTIGSAVFAFVGEEMIGGRLGIVWAIVACYPVIMAVSLGLSVMLMRARRRFLAGQAG</sequence>
<evidence type="ECO:0000313" key="8">
    <source>
        <dbReference type="EMBL" id="MCW6535347.1"/>
    </source>
</evidence>
<evidence type="ECO:0000256" key="3">
    <source>
        <dbReference type="ARBA" id="ARBA00022692"/>
    </source>
</evidence>
<dbReference type="Proteomes" id="UP001165565">
    <property type="component" value="Unassembled WGS sequence"/>
</dbReference>
<dbReference type="Pfam" id="PF07690">
    <property type="entry name" value="MFS_1"/>
    <property type="match status" value="1"/>
</dbReference>
<feature type="transmembrane region" description="Helical" evidence="6">
    <location>
        <begin position="156"/>
        <end position="178"/>
    </location>
</feature>
<evidence type="ECO:0000256" key="1">
    <source>
        <dbReference type="ARBA" id="ARBA00004141"/>
    </source>
</evidence>
<evidence type="ECO:0000256" key="4">
    <source>
        <dbReference type="ARBA" id="ARBA00022989"/>
    </source>
</evidence>
<dbReference type="PANTHER" id="PTHR23505">
    <property type="entry name" value="SPINSTER"/>
    <property type="match status" value="1"/>
</dbReference>
<dbReference type="PROSITE" id="PS50850">
    <property type="entry name" value="MFS"/>
    <property type="match status" value="1"/>
</dbReference>
<dbReference type="GO" id="GO:0016020">
    <property type="term" value="C:membrane"/>
    <property type="evidence" value="ECO:0007669"/>
    <property type="project" value="UniProtKB-SubCell"/>
</dbReference>
<dbReference type="InterPro" id="IPR011701">
    <property type="entry name" value="MFS"/>
</dbReference>
<evidence type="ECO:0000256" key="6">
    <source>
        <dbReference type="SAM" id="Phobius"/>
    </source>
</evidence>
<gene>
    <name evidence="8" type="ORF">NEE01_11190</name>
</gene>
<evidence type="ECO:0000259" key="7">
    <source>
        <dbReference type="PROSITE" id="PS50850"/>
    </source>
</evidence>
<evidence type="ECO:0000256" key="2">
    <source>
        <dbReference type="ARBA" id="ARBA00022448"/>
    </source>
</evidence>
<protein>
    <submittedName>
        <fullName evidence="8">MFS transporter</fullName>
    </submittedName>
</protein>
<feature type="transmembrane region" description="Helical" evidence="6">
    <location>
        <begin position="64"/>
        <end position="85"/>
    </location>
</feature>
<dbReference type="AlphaFoldDB" id="A0AA41Z9M9"/>
<dbReference type="PANTHER" id="PTHR23505:SF79">
    <property type="entry name" value="PROTEIN SPINSTER"/>
    <property type="match status" value="1"/>
</dbReference>
<keyword evidence="2" id="KW-0813">Transport</keyword>
<feature type="transmembrane region" description="Helical" evidence="6">
    <location>
        <begin position="198"/>
        <end position="219"/>
    </location>
</feature>
<name>A0AA41Z9M9_9SPHN</name>
<comment type="subcellular location">
    <subcellularLocation>
        <location evidence="1">Membrane</location>
        <topology evidence="1">Multi-pass membrane protein</topology>
    </subcellularLocation>
</comment>
<feature type="transmembrane region" description="Helical" evidence="6">
    <location>
        <begin position="322"/>
        <end position="342"/>
    </location>
</feature>
<feature type="transmembrane region" description="Helical" evidence="6">
    <location>
        <begin position="97"/>
        <end position="118"/>
    </location>
</feature>
<dbReference type="InterPro" id="IPR020846">
    <property type="entry name" value="MFS_dom"/>
</dbReference>
<keyword evidence="9" id="KW-1185">Reference proteome</keyword>
<dbReference type="GO" id="GO:0022857">
    <property type="term" value="F:transmembrane transporter activity"/>
    <property type="evidence" value="ECO:0007669"/>
    <property type="project" value="InterPro"/>
</dbReference>
<comment type="caution">
    <text evidence="8">The sequence shown here is derived from an EMBL/GenBank/DDBJ whole genome shotgun (WGS) entry which is preliminary data.</text>
</comment>
<feature type="transmembrane region" description="Helical" evidence="6">
    <location>
        <begin position="383"/>
        <end position="405"/>
    </location>
</feature>
<dbReference type="Gene3D" id="1.20.1250.20">
    <property type="entry name" value="MFS general substrate transporter like domains"/>
    <property type="match status" value="2"/>
</dbReference>
<dbReference type="InterPro" id="IPR036259">
    <property type="entry name" value="MFS_trans_sf"/>
</dbReference>
<accession>A0AA41Z9M9</accession>
<keyword evidence="5 6" id="KW-0472">Membrane</keyword>
<dbReference type="EMBL" id="JANFAV010000006">
    <property type="protein sequence ID" value="MCW6535347.1"/>
    <property type="molecule type" value="Genomic_DNA"/>
</dbReference>
<feature type="transmembrane region" description="Helical" evidence="6">
    <location>
        <begin position="417"/>
        <end position="440"/>
    </location>
</feature>
<feature type="transmembrane region" description="Helical" evidence="6">
    <location>
        <begin position="291"/>
        <end position="310"/>
    </location>
</feature>
<evidence type="ECO:0000256" key="5">
    <source>
        <dbReference type="ARBA" id="ARBA00023136"/>
    </source>
</evidence>
<dbReference type="SUPFAM" id="SSF103473">
    <property type="entry name" value="MFS general substrate transporter"/>
    <property type="match status" value="1"/>
</dbReference>
<reference evidence="8" key="1">
    <citation type="submission" date="2022-06" db="EMBL/GenBank/DDBJ databases">
        <title>Sphingomonas sp. nov. isolated from rhizosphere soil of tomato.</title>
        <authorList>
            <person name="Dong H."/>
            <person name="Gao R."/>
        </authorList>
    </citation>
    <scope>NUCLEOTIDE SEQUENCE</scope>
    <source>
        <strain evidence="8">MMSM24</strain>
    </source>
</reference>
<dbReference type="InterPro" id="IPR044770">
    <property type="entry name" value="MFS_spinster-like"/>
</dbReference>
<keyword evidence="4 6" id="KW-1133">Transmembrane helix</keyword>
<organism evidence="8 9">
    <name type="scientific">Sphingomonas lycopersici</name>
    <dbReference type="NCBI Taxonomy" id="2951807"/>
    <lineage>
        <taxon>Bacteria</taxon>
        <taxon>Pseudomonadati</taxon>
        <taxon>Pseudomonadota</taxon>
        <taxon>Alphaproteobacteria</taxon>
        <taxon>Sphingomonadales</taxon>
        <taxon>Sphingomonadaceae</taxon>
        <taxon>Sphingomonas</taxon>
    </lineage>
</organism>
<feature type="transmembrane region" description="Helical" evidence="6">
    <location>
        <begin position="348"/>
        <end position="371"/>
    </location>
</feature>
<feature type="domain" description="Major facilitator superfamily (MFS) profile" evidence="7">
    <location>
        <begin position="30"/>
        <end position="444"/>
    </location>
</feature>